<dbReference type="PROSITE" id="PS51192">
    <property type="entry name" value="HELICASE_ATP_BIND_1"/>
    <property type="match status" value="1"/>
</dbReference>
<comment type="subcellular location">
    <subcellularLocation>
        <location evidence="5">Cytoplasm</location>
    </subcellularLocation>
</comment>
<dbReference type="CDD" id="cd00268">
    <property type="entry name" value="DEADc"/>
    <property type="match status" value="1"/>
</dbReference>
<dbReference type="InterPro" id="IPR011545">
    <property type="entry name" value="DEAD/DEAH_box_helicase_dom"/>
</dbReference>
<feature type="domain" description="DEAD-box RNA helicase Q" evidence="9">
    <location>
        <begin position="4"/>
        <end position="32"/>
    </location>
</feature>
<dbReference type="CDD" id="cd12500">
    <property type="entry name" value="RRM_BsYxiN_like"/>
    <property type="match status" value="1"/>
</dbReference>
<protein>
    <recommendedName>
        <fullName evidence="5">ATP-dependent RNA helicase DbpA</fullName>
        <ecNumber evidence="5">3.6.4.13</ecNumber>
    </recommendedName>
</protein>
<evidence type="ECO:0000259" key="7">
    <source>
        <dbReference type="PROSITE" id="PS51192"/>
    </source>
</evidence>
<dbReference type="GO" id="GO:0003723">
    <property type="term" value="F:RNA binding"/>
    <property type="evidence" value="ECO:0007669"/>
    <property type="project" value="UniProtKB-UniRule"/>
</dbReference>
<keyword evidence="3 5" id="KW-0347">Helicase</keyword>
<feature type="short sequence motif" description="Q motif" evidence="6">
    <location>
        <begin position="4"/>
        <end position="32"/>
    </location>
</feature>
<evidence type="ECO:0000259" key="9">
    <source>
        <dbReference type="PROSITE" id="PS51195"/>
    </source>
</evidence>
<evidence type="ECO:0000256" key="5">
    <source>
        <dbReference type="HAMAP-Rule" id="MF_00965"/>
    </source>
</evidence>
<dbReference type="InterPro" id="IPR000629">
    <property type="entry name" value="RNA-helicase_DEAD-box_CS"/>
</dbReference>
<dbReference type="Gene3D" id="3.40.50.300">
    <property type="entry name" value="P-loop containing nucleotide triphosphate hydrolases"/>
    <property type="match status" value="2"/>
</dbReference>
<evidence type="ECO:0000313" key="10">
    <source>
        <dbReference type="EMBL" id="RCW63916.1"/>
    </source>
</evidence>
<dbReference type="InterPro" id="IPR050079">
    <property type="entry name" value="DEAD_box_RNA_helicase"/>
</dbReference>
<evidence type="ECO:0000256" key="4">
    <source>
        <dbReference type="ARBA" id="ARBA00022840"/>
    </source>
</evidence>
<dbReference type="EMBL" id="QPJJ01000015">
    <property type="protein sequence ID" value="RCW63916.1"/>
    <property type="molecule type" value="Genomic_DNA"/>
</dbReference>
<dbReference type="EC" id="3.6.4.13" evidence="5"/>
<dbReference type="Proteomes" id="UP000252585">
    <property type="component" value="Unassembled WGS sequence"/>
</dbReference>
<dbReference type="RefSeq" id="WP_114354050.1">
    <property type="nucleotide sequence ID" value="NZ_QPJJ01000015.1"/>
</dbReference>
<keyword evidence="5" id="KW-0963">Cytoplasm</keyword>
<dbReference type="InterPro" id="IPR028619">
    <property type="entry name" value="DEAD_helicase_DbpA"/>
</dbReference>
<comment type="catalytic activity">
    <reaction evidence="5">
        <text>ATP + H2O = ADP + phosphate + H(+)</text>
        <dbReference type="Rhea" id="RHEA:13065"/>
        <dbReference type="ChEBI" id="CHEBI:15377"/>
        <dbReference type="ChEBI" id="CHEBI:15378"/>
        <dbReference type="ChEBI" id="CHEBI:30616"/>
        <dbReference type="ChEBI" id="CHEBI:43474"/>
        <dbReference type="ChEBI" id="CHEBI:456216"/>
        <dbReference type="EC" id="3.6.4.13"/>
    </reaction>
</comment>
<dbReference type="AlphaFoldDB" id="A0A368X9K3"/>
<dbReference type="InterPro" id="IPR014014">
    <property type="entry name" value="RNA_helicase_DEAD_Q_motif"/>
</dbReference>
<dbReference type="SMART" id="SM00487">
    <property type="entry name" value="DEXDc"/>
    <property type="match status" value="1"/>
</dbReference>
<accession>A0A368X9K3</accession>
<dbReference type="GO" id="GO:0005524">
    <property type="term" value="F:ATP binding"/>
    <property type="evidence" value="ECO:0007669"/>
    <property type="project" value="UniProtKB-UniRule"/>
</dbReference>
<dbReference type="SUPFAM" id="SSF52540">
    <property type="entry name" value="P-loop containing nucleoside triphosphate hydrolases"/>
    <property type="match status" value="1"/>
</dbReference>
<gene>
    <name evidence="5" type="primary">dbpA</name>
    <name evidence="10" type="ORF">DFR57_11541</name>
</gene>
<comment type="domain">
    <text evidence="5">Contains an N-terminal domain that binds non-specifically to RNA and a C-terminal domain that binds specifically and tightly to hairpin 92 of 23S rRNA.</text>
</comment>
<evidence type="ECO:0000256" key="3">
    <source>
        <dbReference type="ARBA" id="ARBA00022806"/>
    </source>
</evidence>
<dbReference type="PROSITE" id="PS51195">
    <property type="entry name" value="Q_MOTIF"/>
    <property type="match status" value="1"/>
</dbReference>
<dbReference type="PROSITE" id="PS51194">
    <property type="entry name" value="HELICASE_CTER"/>
    <property type="match status" value="1"/>
</dbReference>
<sequence length="480" mass="54398">MNEMNFKSYQLSTELQKALDVLKYNEPTDVQREVIPRVLESQDLIVKSQTGSGKTAAFGIPICEKIVWEENEPQAIVLTPTRELAAQVREDITNIGRFKRIKALAVYGKEPFATQKDELKQKTHVVVGTPGRMMDHIDRGTIDLDQVKYLVIDEADEMLKMGFLDEVEEIIEQLPLNRVTMVYSATIPPQIEKLCHKYMQDPINIEITTEVTTENTEHTLFEIEKEKKMSLLKDVTIIENPDSCIIFCNTQGQVNEVLTELEQAQYACAQIHGGLEQDDRFAVMNGFKMGEFRYLIATDVAARGIDVDNVSLVINYDVPMEKESYVHRTGRTGRAGKKGKAITFAADYEGKYVRSIERYIGFELKRSELPTAEEVSERREAFDVKSTEQRIVKNNKTARINQDIMKLHFSGGKKKKIRAVDLVGTISNIPNVTAEDIGIINIKDNWSYVDILNGKGSLVLEAMEHTKVKGKKLKVSKAMK</sequence>
<feature type="domain" description="Helicase ATP-binding" evidence="7">
    <location>
        <begin position="35"/>
        <end position="205"/>
    </location>
</feature>
<dbReference type="PANTHER" id="PTHR47959:SF1">
    <property type="entry name" value="ATP-DEPENDENT RNA HELICASE DBPA"/>
    <property type="match status" value="1"/>
</dbReference>
<dbReference type="InterPro" id="IPR014001">
    <property type="entry name" value="Helicase_ATP-bd"/>
</dbReference>
<evidence type="ECO:0000313" key="11">
    <source>
        <dbReference type="Proteomes" id="UP000252585"/>
    </source>
</evidence>
<evidence type="ECO:0000256" key="1">
    <source>
        <dbReference type="ARBA" id="ARBA00022741"/>
    </source>
</evidence>
<dbReference type="InterPro" id="IPR012677">
    <property type="entry name" value="Nucleotide-bd_a/b_plait_sf"/>
</dbReference>
<dbReference type="CDD" id="cd18787">
    <property type="entry name" value="SF2_C_DEAD"/>
    <property type="match status" value="1"/>
</dbReference>
<dbReference type="InterPro" id="IPR044742">
    <property type="entry name" value="DEAD/DEAH_RhlB"/>
</dbReference>
<feature type="domain" description="Helicase C-terminal" evidence="8">
    <location>
        <begin position="230"/>
        <end position="377"/>
    </location>
</feature>
<keyword evidence="4 5" id="KW-0067">ATP-binding</keyword>
<name>A0A368X9K3_9BACI</name>
<dbReference type="GO" id="GO:0016887">
    <property type="term" value="F:ATP hydrolysis activity"/>
    <property type="evidence" value="ECO:0007669"/>
    <property type="project" value="RHEA"/>
</dbReference>
<keyword evidence="2 5" id="KW-0378">Hydrolase</keyword>
<keyword evidence="5" id="KW-0694">RNA-binding</keyword>
<dbReference type="HAMAP" id="MF_00965">
    <property type="entry name" value="DEAD_helicase_DbpA"/>
    <property type="match status" value="1"/>
</dbReference>
<comment type="similarity">
    <text evidence="5">Belongs to the DEAD box helicase family. DbpA subfamily.</text>
</comment>
<dbReference type="Pfam" id="PF00270">
    <property type="entry name" value="DEAD"/>
    <property type="match status" value="1"/>
</dbReference>
<keyword evidence="5" id="KW-0690">Ribosome biogenesis</keyword>
<dbReference type="GO" id="GO:0005829">
    <property type="term" value="C:cytosol"/>
    <property type="evidence" value="ECO:0007669"/>
    <property type="project" value="TreeGrafter"/>
</dbReference>
<keyword evidence="1 5" id="KW-0547">Nucleotide-binding</keyword>
<dbReference type="SMART" id="SM00490">
    <property type="entry name" value="HELICc"/>
    <property type="match status" value="1"/>
</dbReference>
<keyword evidence="11" id="KW-1185">Reference proteome</keyword>
<organism evidence="10 11">
    <name type="scientific">Saliterribacillus persicus</name>
    <dbReference type="NCBI Taxonomy" id="930114"/>
    <lineage>
        <taxon>Bacteria</taxon>
        <taxon>Bacillati</taxon>
        <taxon>Bacillota</taxon>
        <taxon>Bacilli</taxon>
        <taxon>Bacillales</taxon>
        <taxon>Bacillaceae</taxon>
        <taxon>Saliterribacillus</taxon>
    </lineage>
</organism>
<evidence type="ECO:0000256" key="6">
    <source>
        <dbReference type="PROSITE-ProRule" id="PRU00552"/>
    </source>
</evidence>
<evidence type="ECO:0000256" key="2">
    <source>
        <dbReference type="ARBA" id="ARBA00022801"/>
    </source>
</evidence>
<reference evidence="10 11" key="1">
    <citation type="submission" date="2018-07" db="EMBL/GenBank/DDBJ databases">
        <title>Genomic Encyclopedia of Type Strains, Phase IV (KMG-IV): sequencing the most valuable type-strain genomes for metagenomic binning, comparative biology and taxonomic classification.</title>
        <authorList>
            <person name="Goeker M."/>
        </authorList>
    </citation>
    <scope>NUCLEOTIDE SEQUENCE [LARGE SCALE GENOMIC DNA]</scope>
    <source>
        <strain evidence="10 11">DSM 27696</strain>
    </source>
</reference>
<dbReference type="Pfam" id="PF00271">
    <property type="entry name" value="Helicase_C"/>
    <property type="match status" value="1"/>
</dbReference>
<dbReference type="OrthoDB" id="9805696at2"/>
<dbReference type="PANTHER" id="PTHR47959">
    <property type="entry name" value="ATP-DEPENDENT RNA HELICASE RHLE-RELATED"/>
    <property type="match status" value="1"/>
</dbReference>
<dbReference type="GO" id="GO:0000027">
    <property type="term" value="P:ribosomal large subunit assembly"/>
    <property type="evidence" value="ECO:0007669"/>
    <property type="project" value="UniProtKB-UniRule"/>
</dbReference>
<feature type="region of interest" description="Involved in 23S rRNA binding" evidence="5">
    <location>
        <begin position="405"/>
        <end position="480"/>
    </location>
</feature>
<dbReference type="PROSITE" id="PS00039">
    <property type="entry name" value="DEAD_ATP_HELICASE"/>
    <property type="match status" value="1"/>
</dbReference>
<proteinExistence type="inferred from homology"/>
<dbReference type="InterPro" id="IPR001650">
    <property type="entry name" value="Helicase_C-like"/>
</dbReference>
<dbReference type="InterPro" id="IPR027417">
    <property type="entry name" value="P-loop_NTPase"/>
</dbReference>
<dbReference type="Gene3D" id="3.30.70.330">
    <property type="match status" value="1"/>
</dbReference>
<comment type="function">
    <text evidence="5">DEAD-box RNA helicase involved in the assembly of the 50S ribosomal subunit. Has an RNA-dependent ATPase activity, which is specific for 23S rRNA, and a 3' to 5' RNA helicase activity that uses the energy of ATP hydrolysis to destabilize and unwind short rRNA duplexes.</text>
</comment>
<dbReference type="InterPro" id="IPR005580">
    <property type="entry name" value="DbpA/CsdA_RNA-bd_dom"/>
</dbReference>
<evidence type="ECO:0000259" key="8">
    <source>
        <dbReference type="PROSITE" id="PS51194"/>
    </source>
</evidence>
<dbReference type="GO" id="GO:0034458">
    <property type="term" value="F:3'-5' RNA helicase activity"/>
    <property type="evidence" value="ECO:0007669"/>
    <property type="project" value="UniProtKB-UniRule"/>
</dbReference>
<dbReference type="Pfam" id="PF03880">
    <property type="entry name" value="DbpA"/>
    <property type="match status" value="1"/>
</dbReference>
<comment type="caution">
    <text evidence="10">The sequence shown here is derived from an EMBL/GenBank/DDBJ whole genome shotgun (WGS) entry which is preliminary data.</text>
</comment>